<protein>
    <submittedName>
        <fullName evidence="1">Uncharacterized protein</fullName>
    </submittedName>
</protein>
<evidence type="ECO:0000313" key="1">
    <source>
        <dbReference type="EMBL" id="TGY96708.1"/>
    </source>
</evidence>
<reference evidence="1" key="1">
    <citation type="submission" date="2019-04" db="EMBL/GenBank/DDBJ databases">
        <title>Microbes associate with the intestines of laboratory mice.</title>
        <authorList>
            <person name="Navarre W."/>
            <person name="Wong E."/>
            <person name="Huang K."/>
            <person name="Tropini C."/>
            <person name="Ng K."/>
            <person name="Yu B."/>
        </authorList>
    </citation>
    <scope>NUCLEOTIDE SEQUENCE</scope>
    <source>
        <strain evidence="1">NM01_1-7b</strain>
    </source>
</reference>
<sequence>MEKKCSIRLFLSGILISAAFCLCIGFFAGNHRTRKIYEERIVLLKQQNENLLAMQKAAEEEKELAESLNLVEPYEYLLLAEDGYVAVYYADGKTLYAVTDIRMEELPDDLQEEIQQGKSIGDEAQLYNFLENYTS</sequence>
<keyword evidence="2" id="KW-1185">Reference proteome</keyword>
<comment type="caution">
    <text evidence="1">The sequence shown here is derived from an EMBL/GenBank/DDBJ whole genome shotgun (WGS) entry which is preliminary data.</text>
</comment>
<dbReference type="Proteomes" id="UP000304953">
    <property type="component" value="Unassembled WGS sequence"/>
</dbReference>
<dbReference type="EMBL" id="SRYA01000013">
    <property type="protein sequence ID" value="TGY96708.1"/>
    <property type="molecule type" value="Genomic_DNA"/>
</dbReference>
<organism evidence="1 2">
    <name type="scientific">Petralouisia muris</name>
    <dbReference type="NCBI Taxonomy" id="3032872"/>
    <lineage>
        <taxon>Bacteria</taxon>
        <taxon>Bacillati</taxon>
        <taxon>Bacillota</taxon>
        <taxon>Clostridia</taxon>
        <taxon>Lachnospirales</taxon>
        <taxon>Lachnospiraceae</taxon>
        <taxon>Petralouisia</taxon>
    </lineage>
</organism>
<proteinExistence type="predicted"/>
<gene>
    <name evidence="1" type="ORF">E5329_08030</name>
</gene>
<evidence type="ECO:0000313" key="2">
    <source>
        <dbReference type="Proteomes" id="UP000304953"/>
    </source>
</evidence>
<name>A0AC61RYB2_9FIRM</name>
<accession>A0AC61RYB2</accession>